<proteinExistence type="predicted"/>
<gene>
    <name evidence="3" type="ORF">LECACI_7A005747</name>
</gene>
<feature type="transmembrane region" description="Helical" evidence="2">
    <location>
        <begin position="270"/>
        <end position="289"/>
    </location>
</feature>
<dbReference type="Proteomes" id="UP001296104">
    <property type="component" value="Unassembled WGS sequence"/>
</dbReference>
<feature type="transmembrane region" description="Helical" evidence="2">
    <location>
        <begin position="193"/>
        <end position="214"/>
    </location>
</feature>
<keyword evidence="2" id="KW-0472">Membrane</keyword>
<keyword evidence="4" id="KW-1185">Reference proteome</keyword>
<organism evidence="3 4">
    <name type="scientific">Lecanosticta acicola</name>
    <dbReference type="NCBI Taxonomy" id="111012"/>
    <lineage>
        <taxon>Eukaryota</taxon>
        <taxon>Fungi</taxon>
        <taxon>Dikarya</taxon>
        <taxon>Ascomycota</taxon>
        <taxon>Pezizomycotina</taxon>
        <taxon>Dothideomycetes</taxon>
        <taxon>Dothideomycetidae</taxon>
        <taxon>Mycosphaerellales</taxon>
        <taxon>Mycosphaerellaceae</taxon>
        <taxon>Lecanosticta</taxon>
    </lineage>
</organism>
<feature type="transmembrane region" description="Helical" evidence="2">
    <location>
        <begin position="166"/>
        <end position="187"/>
    </location>
</feature>
<evidence type="ECO:0000313" key="4">
    <source>
        <dbReference type="Proteomes" id="UP001296104"/>
    </source>
</evidence>
<feature type="region of interest" description="Disordered" evidence="1">
    <location>
        <begin position="384"/>
        <end position="417"/>
    </location>
</feature>
<dbReference type="AlphaFoldDB" id="A0AAI8Z190"/>
<evidence type="ECO:0000313" key="3">
    <source>
        <dbReference type="EMBL" id="CAK4030589.1"/>
    </source>
</evidence>
<sequence length="443" mass="48915">MSGGNNNVTVALPGEPNWAVWWYNGFDNFQLDIVGFLAVLGEGSVLANAQVSALSRLFYLPRLLPAPQALMRPSRPTTLPPTTAKVTGIYSGNVKDHVHHVANVLLGVPLPTFTVRCVEVKKKEQDYKPTRMDNFLDTFLRGQRRASTGGPNVGPPLVKAKATGPLTWVTLLGFAEALILMIASITFGDGMSILATILLAGLSSIIGVSNKWTLKLPRRAQGRAPRGDVVIRYPNGSYLIVRCDEDVARELYFAPEEIEYEIKSPAVYRMLSLLGTLMLMLGIVALANAKLQLQFAWAGAFIIINIGHWIAAAVPHRMHWDLSCYQVREQGVVGGPTNSNFTEALWKAILLTKSTRWVKNGAAAPQTRVWDDWLVDAEDEAKEHKSKLGELEDPVWPGDSPDKATIWEAPKSEDWDPKQIWDELNEEEKQAESKKAIITTQAA</sequence>
<keyword evidence="2" id="KW-0812">Transmembrane</keyword>
<dbReference type="EMBL" id="CAVMBE010000038">
    <property type="protein sequence ID" value="CAK4030589.1"/>
    <property type="molecule type" value="Genomic_DNA"/>
</dbReference>
<comment type="caution">
    <text evidence="3">The sequence shown here is derived from an EMBL/GenBank/DDBJ whole genome shotgun (WGS) entry which is preliminary data.</text>
</comment>
<name>A0AAI8Z190_9PEZI</name>
<feature type="transmembrane region" description="Helical" evidence="2">
    <location>
        <begin position="295"/>
        <end position="314"/>
    </location>
</feature>
<protein>
    <submittedName>
        <fullName evidence="3">Uncharacterized protein</fullName>
    </submittedName>
</protein>
<accession>A0AAI8Z190</accession>
<evidence type="ECO:0000256" key="1">
    <source>
        <dbReference type="SAM" id="MobiDB-lite"/>
    </source>
</evidence>
<keyword evidence="2" id="KW-1133">Transmembrane helix</keyword>
<reference evidence="3" key="1">
    <citation type="submission" date="2023-11" db="EMBL/GenBank/DDBJ databases">
        <authorList>
            <person name="Alioto T."/>
            <person name="Alioto T."/>
            <person name="Gomez Garrido J."/>
        </authorList>
    </citation>
    <scope>NUCLEOTIDE SEQUENCE</scope>
</reference>
<evidence type="ECO:0000256" key="2">
    <source>
        <dbReference type="SAM" id="Phobius"/>
    </source>
</evidence>